<accession>A0A1V9YBM3</accession>
<keyword evidence="1" id="KW-0175">Coiled coil</keyword>
<dbReference type="EMBL" id="JNBR01002297">
    <property type="protein sequence ID" value="OQR83153.1"/>
    <property type="molecule type" value="Genomic_DNA"/>
</dbReference>
<evidence type="ECO:0000313" key="4">
    <source>
        <dbReference type="EMBL" id="OQR83153.1"/>
    </source>
</evidence>
<keyword evidence="3" id="KW-1133">Transmembrane helix</keyword>
<evidence type="ECO:0000256" key="3">
    <source>
        <dbReference type="SAM" id="Phobius"/>
    </source>
</evidence>
<feature type="transmembrane region" description="Helical" evidence="3">
    <location>
        <begin position="2352"/>
        <end position="2374"/>
    </location>
</feature>
<keyword evidence="5" id="KW-1185">Reference proteome</keyword>
<dbReference type="Proteomes" id="UP000243579">
    <property type="component" value="Unassembled WGS sequence"/>
</dbReference>
<dbReference type="OrthoDB" id="72727at2759"/>
<evidence type="ECO:0000256" key="1">
    <source>
        <dbReference type="SAM" id="Coils"/>
    </source>
</evidence>
<reference evidence="4 5" key="1">
    <citation type="journal article" date="2014" name="Genome Biol. Evol.">
        <title>The secreted proteins of Achlya hypogyna and Thraustotheca clavata identify the ancestral oomycete secretome and reveal gene acquisitions by horizontal gene transfer.</title>
        <authorList>
            <person name="Misner I."/>
            <person name="Blouin N."/>
            <person name="Leonard G."/>
            <person name="Richards T.A."/>
            <person name="Lane C.E."/>
        </authorList>
    </citation>
    <scope>NUCLEOTIDE SEQUENCE [LARGE SCALE GENOMIC DNA]</scope>
    <source>
        <strain evidence="4 5">ATCC 48635</strain>
    </source>
</reference>
<gene>
    <name evidence="4" type="ORF">ACHHYP_15043</name>
</gene>
<organism evidence="4 5">
    <name type="scientific">Achlya hypogyna</name>
    <name type="common">Oomycete</name>
    <name type="synonym">Protoachlya hypogyna</name>
    <dbReference type="NCBI Taxonomy" id="1202772"/>
    <lineage>
        <taxon>Eukaryota</taxon>
        <taxon>Sar</taxon>
        <taxon>Stramenopiles</taxon>
        <taxon>Oomycota</taxon>
        <taxon>Saprolegniomycetes</taxon>
        <taxon>Saprolegniales</taxon>
        <taxon>Achlyaceae</taxon>
        <taxon>Achlya</taxon>
    </lineage>
</organism>
<name>A0A1V9YBM3_ACHHY</name>
<keyword evidence="3" id="KW-0472">Membrane</keyword>
<feature type="transmembrane region" description="Helical" evidence="3">
    <location>
        <begin position="2172"/>
        <end position="2192"/>
    </location>
</feature>
<evidence type="ECO:0000313" key="5">
    <source>
        <dbReference type="Proteomes" id="UP000243579"/>
    </source>
</evidence>
<feature type="coiled-coil region" evidence="1">
    <location>
        <begin position="1820"/>
        <end position="1847"/>
    </location>
</feature>
<comment type="caution">
    <text evidence="4">The sequence shown here is derived from an EMBL/GenBank/DDBJ whole genome shotgun (WGS) entry which is preliminary data.</text>
</comment>
<evidence type="ECO:0000256" key="2">
    <source>
        <dbReference type="SAM" id="MobiDB-lite"/>
    </source>
</evidence>
<sequence>MEVDTEVRQRLWDAASQLSPRRAHDEDAVATTTLPFYEHVPPETALKRLYHWFHPTTTGDDKDGISREEFNKMRLATGRSTVSAEQWTAALRALGKENVVPEALFKELFGPPPFFGPVSKTHDLPIQLLMVQEIARMEEFVHFVHILYTKFATNGVVMTLADVHKMQRLAGMPKKTDLAVWEALCKTVGAASSAMHWMQFAQAWHANLGTKRETQNIFHPHKLPSDLVQALIATERVASHFGHEDVVSRKTLSSLLGVGKKKKVMTDKEWCDLLENMQTEEYPVHASTEHPQRRIKDVSVPLKPHDTIIHTANNLMMYEIAFDEPGSIGVGVQSDFLGQCLTIKSIGGQAAKHTLIQESDIIACINGTMTIFDPATSAGEEESRCSRIQAALDVHGSENQRVVFVRQEVYHRLAEDNLSVVLQTYASLPKDGSFNIFLPPGVRSRNNRPKITFEGSLQSDLMPTASYVPDTNVITVTFTGSKGLKSHSYIKLTLDEVEGPVLAGPGDITHVDGSTEVRLYSDWTHWKRLVTDAFATKPQGPKRFKDPSLTPRTLSVERGDHGLTFATDFYGQCAVVASVSPVKNITTVEPQDVLSCVCFTNADGVLERQSMIKPFALTPAEASRHFKWITSVLKTRVESQTPYTLQFLRLHSFYVQKELRTTFTFDALAPLSSGSVLTIEMPNTDWRAPDFDAIQAVFQKPDGLRVARMRWNAAAHVFEITLGDADIPSGTQLVLDLVGVKGLASRSAGPAEVTDVAPNALKFELHEHWHSFLGGWSGIATDQLVDVLTKLETTPQDLWTVLEYSHLLFEMFCNKTTGRMTRTEVNALRAAVYGKDADLSLDDWNTACRGMGAAPREGLDVKQFACALLSLLRGRVEAADLKRIYVYLHSVEKLFLSALDLFEPPSVFELHEDSMRALHKAAFGHVSWGKFLDKCRVHSPSGWSYDDFVRGFCMAHKKDGIDPVAGWVKLHYASLLFDQFARLNEMQRDHWRELLKARRSDVVLDEDSWEALCAVVVGDHITSANGLTKGGFVQAYHSKVLGARDAVVDWNFIQAYSVEPTAHHHRSEVLEAEMAIAPEKLSVNDIAAKALENLASTDDLAAEAIKEKVDFERTDVVEERQGKLLEKGLQTTFASSFATRDRGFLHVRVKCVSEMRSDDDDEDDDDEGALEQFYVVMYTITAAEWRDEFRPPTQSWSKRVRDNLAGSIKEWGLTLIRGKREVPYVVKDHEHWDEGKFQKIAATYAAMEAQFLQQPEVDDALRSEIQATCAYLNPYASCLTRPAAPAEPQPKPSGTRSQDEVSPAATVDLKARRAVSRLVNKDSSTAGVIRFPDDRFRLFLDQAPPEGAPPQTHVVIKLLKRTMRGDFDQKAFKRLVTRTNELHRAERSERVISALVAKQKLHVTHQIHAAHGIVNSEIQLELSKLKRKEKDLAALQADIERLRGDVHTLEALQAEGTAAAHGSTTDELVGHVALPLSDLLNILYEDSLETDDLVVLLDVNRHLACKVLLQFQYECQFVGRPTAMAPLPPIEDAIDYPSQAPLCVEWQTTDEVHVAKGDTLVLVREDELHNPILGVIYFLFFWKDDNGGFWDVFTSSLKLFSEPKTDKAEVVYTAPAADGSYARAGTLWLPSARDLSLPPGTYRLMLIRREEIDGKKFRTILDKSPALNVFVGVNSVHTVFGTTPFVDVKTVQCSMAVIDNANDRTIVSTLPATRMSETWLKASGYDIELANNIAMLRAQVAVLNDSIEANAGRPRVLEDLQTQGRECRERLEALETLKALGLEAIENQCASVSDVIKTRNEQLREWQDKVQRDTDAGLDVADDKKYIADLQSNLDELNETLSGLLLIASEYKRRRDAYEQTQAHATDGPQPFTYASSMRIQCLLEGDASIDPRDNKHLSDLSGDRILLIPQAVVDIADKLRVKILSKLQGMNTERTRHIRDQIQIELGIMLAIVEIYNAPWYCWLPNLRRQWRLYATLYDLDWLYIFEECYPEYEKASADVRRLFPFIIQELVVELSSRSGELSLPRIDTPPVAIAALREVPVTRFEPTSGDHPGMAGSVSAPVAHFVGLDPNWDSWRNYLRRLVGLDPCLGGTYIVKYVRRGTVNGSAHGAQGELGRAGPFTIEAEGDEPDWSFLPSAEKQLLWVETGFHFVIAALKYFVALLNLSFNVTFVSNLVAAADWFHVDTAVLTAMKADCKAAFASVLKFVSVIINWFNTFFASILAEIMINIDFFTKYQGCGHGYSLVLIWFLMWITTLILYIVIQEDVLVKVQKLSYYLPINVGRAGEDRLEQLGAILVSPVLISIKVLVLFIAKQWTSFSQQASAGTLFAYSSHSSTGAACPAPGVNYGFQIVFAVLLGIYFYFFLPLLVLDIYSWVPPTDLAKDEARFKASHGGTPGHIVASVKHNVNLVEPPPSWAATARRRNCHPFSAFWFAGRGKRLLREYKRCDFTKLALKYGYVGMVGVVVYLYSVLMVQAVTRALGAVVGWRGRATYMYDKPHLAPYGSSRMDWVCFRFNRHWKTSWLRYKVVEPCVSCILLTVGWWTTGQWTTYDIEERAKNCFPMEPSNEIKQLQMMALHGKINSLVWLPFPMIGILAYASDVLNRGPIFSYFLNRLFLQAGKAENERDPNVRWKFHARVPEVMCKPRPTVRCSAAGDDVVCLVPDTRFHATLLKWASSVLELAMVLLLITEPLQSSYKNDASSLKVKAIVALVSAAVAPVLELNDQVLKSYRKYQEFKGSVQNAIDAAKASATQQAQSAVLAQADRFGKAIGEQSFVHEQVNDYLNPTDTEEETKTEDDDSAKDLVVLSATPEMSYVIQGDRLDEGEGLITVNWRVNASRRFHAFDAIGMFPARKLEDALAKRTMDECLCFRLVAELGVQPFGWHPTSNEHGNAISSGVHAAKMLKHAVFLDKVTSTKINDLARKSIAPKPVADVTSDEAPPTLDLKQASFVLEKELNSTKLEPYGKEMHDIFIDEMHEQTTTATAARARRSRAIRGFGAPTSRALIVLRVSGQVKFRPANSSEHEDHPLHENYVFGNGVGIYPCKYGLESYEFYYLKYTGNHLAKDADPTALYQVVVPSAASSASRTWLPRNLAPPPRKAKAVEPARADYEPLAKFTSNKIAIGTFDLFIRLTSDAPSVWANEAVNLSWEIYGVDYKVLSHPSNKNCIAFYKVRDIHDTRLCTKIEIVPPSAFLQTHGSGGPVSGRMLVRTPAEPGMYEIRFLFNYFHEAKLHRRCQAFGQLEESMQLERVKYLFQRRDLTRSLGLLQHANAGVWAHALVYAYSWLHPILGHLLYKHVAADVANNPSLFNRAMVTALGAQCHALTLLDHPQLQACLARLLAPLMSPQFLMFFANAFNGSEEMKAHTAALELVSPDDITCEAFLAAKKRSMQRWPAPDTTTVADSTWLLHSDQTLLDVGPENFELLANEYLGRSLLPGRLDILDELLLDNHLLLTGAKLVVESVTTASCSLYEPAIANAVQSFLKKSKQEGKFGLFQDLTVALQDECRNHLQKLVRAVFETHTLTGDRFVGWDDDARYDPNAPVQLGVDVPQQQALRAWAKPRLVANIVKTLKRRYADLTSTNVAVAQQMCRAAGHTLCCKRIALPSEGSDVVNLPLPTGKSHRVWLLMSFAVAKSVVYFYNQAIADAKAHEAAA</sequence>
<feature type="coiled-coil region" evidence="1">
    <location>
        <begin position="1418"/>
        <end position="1452"/>
    </location>
</feature>
<feature type="transmembrane region" description="Helical" evidence="3">
    <location>
        <begin position="2204"/>
        <end position="2230"/>
    </location>
</feature>
<keyword evidence="3" id="KW-0812">Transmembrane</keyword>
<feature type="transmembrane region" description="Helical" evidence="3">
    <location>
        <begin position="2293"/>
        <end position="2313"/>
    </location>
</feature>
<feature type="transmembrane region" description="Helical" evidence="3">
    <location>
        <begin position="2242"/>
        <end position="2263"/>
    </location>
</feature>
<protein>
    <submittedName>
        <fullName evidence="4">Uncharacterized protein</fullName>
    </submittedName>
</protein>
<feature type="transmembrane region" description="Helical" evidence="3">
    <location>
        <begin position="2453"/>
        <end position="2473"/>
    </location>
</feature>
<proteinExistence type="predicted"/>
<feature type="region of interest" description="Disordered" evidence="2">
    <location>
        <begin position="1282"/>
        <end position="1306"/>
    </location>
</feature>